<dbReference type="Gene3D" id="2.30.30.100">
    <property type="match status" value="1"/>
</dbReference>
<name>A0A6N2UVI6_9FIRM</name>
<dbReference type="GO" id="GO:0005524">
    <property type="term" value="F:ATP binding"/>
    <property type="evidence" value="ECO:0007669"/>
    <property type="project" value="UniProtKB-KW"/>
</dbReference>
<reference evidence="7" key="1">
    <citation type="submission" date="2019-11" db="EMBL/GenBank/DDBJ databases">
        <authorList>
            <person name="Feng L."/>
        </authorList>
    </citation>
    <scope>NUCLEOTIDE SEQUENCE</scope>
    <source>
        <strain evidence="7">AundefinedLFYP135</strain>
    </source>
</reference>
<keyword evidence="1 7" id="KW-0436">Ligase</keyword>
<keyword evidence="2" id="KW-0547">Nucleotide-binding</keyword>
<keyword evidence="4" id="KW-0092">Biotin</keyword>
<proteinExistence type="predicted"/>
<evidence type="ECO:0000256" key="2">
    <source>
        <dbReference type="ARBA" id="ARBA00022741"/>
    </source>
</evidence>
<evidence type="ECO:0000256" key="4">
    <source>
        <dbReference type="ARBA" id="ARBA00023267"/>
    </source>
</evidence>
<dbReference type="GO" id="GO:0004077">
    <property type="term" value="F:biotin--[biotin carboxyl-carrier protein] ligase activity"/>
    <property type="evidence" value="ECO:0007669"/>
    <property type="project" value="UniProtKB-EC"/>
</dbReference>
<evidence type="ECO:0000313" key="7">
    <source>
        <dbReference type="EMBL" id="VYT22094.1"/>
    </source>
</evidence>
<dbReference type="EC" id="6.3.4.15" evidence="5"/>
<feature type="domain" description="BPL/LPL catalytic" evidence="6">
    <location>
        <begin position="1"/>
        <end position="186"/>
    </location>
</feature>
<dbReference type="InterPro" id="IPR045864">
    <property type="entry name" value="aa-tRNA-synth_II/BPL/LPL"/>
</dbReference>
<dbReference type="SUPFAM" id="SSF50037">
    <property type="entry name" value="C-terminal domain of transcriptional repressors"/>
    <property type="match status" value="1"/>
</dbReference>
<evidence type="ECO:0000259" key="6">
    <source>
        <dbReference type="PROSITE" id="PS51733"/>
    </source>
</evidence>
<dbReference type="PANTHER" id="PTHR12835:SF5">
    <property type="entry name" value="BIOTIN--PROTEIN LIGASE"/>
    <property type="match status" value="1"/>
</dbReference>
<evidence type="ECO:0000256" key="5">
    <source>
        <dbReference type="ARBA" id="ARBA00024227"/>
    </source>
</evidence>
<dbReference type="PANTHER" id="PTHR12835">
    <property type="entry name" value="BIOTIN PROTEIN LIGASE"/>
    <property type="match status" value="1"/>
</dbReference>
<dbReference type="PROSITE" id="PS51733">
    <property type="entry name" value="BPL_LPL_CATALYTIC"/>
    <property type="match status" value="1"/>
</dbReference>
<keyword evidence="3" id="KW-0067">ATP-binding</keyword>
<gene>
    <name evidence="7" type="primary">birA</name>
    <name evidence="7" type="ORF">AULFYP135_02108</name>
</gene>
<dbReference type="InterPro" id="IPR004143">
    <property type="entry name" value="BPL_LPL_catalytic"/>
</dbReference>
<dbReference type="Pfam" id="PF03099">
    <property type="entry name" value="BPL_LplA_LipB"/>
    <property type="match status" value="1"/>
</dbReference>
<dbReference type="SUPFAM" id="SSF55681">
    <property type="entry name" value="Class II aaRS and biotin synthetases"/>
    <property type="match status" value="1"/>
</dbReference>
<dbReference type="NCBIfam" id="TIGR00121">
    <property type="entry name" value="birA_ligase"/>
    <property type="match status" value="1"/>
</dbReference>
<dbReference type="AlphaFoldDB" id="A0A6N2UVI6"/>
<dbReference type="Pfam" id="PF02237">
    <property type="entry name" value="BPL_C"/>
    <property type="match status" value="1"/>
</dbReference>
<dbReference type="InterPro" id="IPR008988">
    <property type="entry name" value="Transcriptional_repressor_C"/>
</dbReference>
<dbReference type="GO" id="GO:0009249">
    <property type="term" value="P:protein lipoylation"/>
    <property type="evidence" value="ECO:0007669"/>
    <property type="project" value="UniProtKB-ARBA"/>
</dbReference>
<dbReference type="GO" id="GO:0005737">
    <property type="term" value="C:cytoplasm"/>
    <property type="evidence" value="ECO:0007669"/>
    <property type="project" value="TreeGrafter"/>
</dbReference>
<accession>A0A6N2UVI6</accession>
<dbReference type="GO" id="GO:0016740">
    <property type="term" value="F:transferase activity"/>
    <property type="evidence" value="ECO:0007669"/>
    <property type="project" value="UniProtKB-ARBA"/>
</dbReference>
<dbReference type="InterPro" id="IPR003142">
    <property type="entry name" value="BPL_C"/>
</dbReference>
<dbReference type="EMBL" id="CACRSL010000004">
    <property type="protein sequence ID" value="VYT22094.1"/>
    <property type="molecule type" value="Genomic_DNA"/>
</dbReference>
<organism evidence="7">
    <name type="scientific">uncultured Anaerotruncus sp</name>
    <dbReference type="NCBI Taxonomy" id="905011"/>
    <lineage>
        <taxon>Bacteria</taxon>
        <taxon>Bacillati</taxon>
        <taxon>Bacillota</taxon>
        <taxon>Clostridia</taxon>
        <taxon>Eubacteriales</taxon>
        <taxon>Oscillospiraceae</taxon>
        <taxon>Anaerotruncus</taxon>
        <taxon>environmental samples</taxon>
    </lineage>
</organism>
<sequence length="255" mass="27161">MEQLEQLATKRLGRTFLYFDSIHSTNTYLKEQGAQLPDGTAVVAGHQYAGRGRQGKAWQSSEEALALSVLLKGVPPYLMQMLPILFGIGARRALSLLCGREILLKWPNDLLLGEKKIAGILCESAGFGEDALAVCGIGVNLLQEPSFFAELPYGSSLWVECGVRVSPAVAGGAILTAFEQVLEEFAAGGFSPLREEYAACCINLGREVRVVTPAGEQTGFAYGIGEDGCLLVKAPAGELAIRSGEASVRGVYGYV</sequence>
<evidence type="ECO:0000256" key="1">
    <source>
        <dbReference type="ARBA" id="ARBA00022598"/>
    </source>
</evidence>
<dbReference type="InterPro" id="IPR004408">
    <property type="entry name" value="Biotin_CoA_COase_ligase"/>
</dbReference>
<evidence type="ECO:0000256" key="3">
    <source>
        <dbReference type="ARBA" id="ARBA00022840"/>
    </source>
</evidence>
<dbReference type="Gene3D" id="3.30.930.10">
    <property type="entry name" value="Bira Bifunctional Protein, Domain 2"/>
    <property type="match status" value="1"/>
</dbReference>
<dbReference type="CDD" id="cd16442">
    <property type="entry name" value="BPL"/>
    <property type="match status" value="1"/>
</dbReference>
<protein>
    <recommendedName>
        <fullName evidence="5">biotin--[biotin carboxyl-carrier protein] ligase</fullName>
        <ecNumber evidence="5">6.3.4.15</ecNumber>
    </recommendedName>
</protein>